<keyword evidence="2" id="KW-1185">Reference proteome</keyword>
<name>A0ABV7URD4_9GAMM</name>
<evidence type="ECO:0000313" key="2">
    <source>
        <dbReference type="Proteomes" id="UP001595724"/>
    </source>
</evidence>
<protein>
    <submittedName>
        <fullName evidence="1">Uncharacterized protein</fullName>
    </submittedName>
</protein>
<dbReference type="EMBL" id="JBHRYF010000001">
    <property type="protein sequence ID" value="MFC3659067.1"/>
    <property type="molecule type" value="Genomic_DNA"/>
</dbReference>
<gene>
    <name evidence="1" type="ORF">ACFOM9_03110</name>
</gene>
<sequence>MSHRALQVFLVACLVLPFAACKKEEAPKETVKAPVAAPAGDDIAAWRTYVSDAVTRNMGGVSNQPYVYLLPGENSEGFEGSYERLAEKAETDVARGIIAGNMLAYASPASAKMADIVIASFKDVPADTMKGVRVLFIGDAADDPRVKAAVSPAGVDYVFIEAK</sequence>
<comment type="caution">
    <text evidence="1">The sequence shown here is derived from an EMBL/GenBank/DDBJ whole genome shotgun (WGS) entry which is preliminary data.</text>
</comment>
<evidence type="ECO:0000313" key="1">
    <source>
        <dbReference type="EMBL" id="MFC3659067.1"/>
    </source>
</evidence>
<reference evidence="2" key="1">
    <citation type="journal article" date="2019" name="Int. J. Syst. Evol. Microbiol.">
        <title>The Global Catalogue of Microorganisms (GCM) 10K type strain sequencing project: providing services to taxonomists for standard genome sequencing and annotation.</title>
        <authorList>
            <consortium name="The Broad Institute Genomics Platform"/>
            <consortium name="The Broad Institute Genome Sequencing Center for Infectious Disease"/>
            <person name="Wu L."/>
            <person name="Ma J."/>
        </authorList>
    </citation>
    <scope>NUCLEOTIDE SEQUENCE [LARGE SCALE GENOMIC DNA]</scope>
    <source>
        <strain evidence="2">KCTC 42211</strain>
    </source>
</reference>
<proteinExistence type="predicted"/>
<accession>A0ABV7URD4</accession>
<organism evidence="1 2">
    <name type="scientific">Luteimonas notoginsengisoli</name>
    <dbReference type="NCBI Taxonomy" id="1578200"/>
    <lineage>
        <taxon>Bacteria</taxon>
        <taxon>Pseudomonadati</taxon>
        <taxon>Pseudomonadota</taxon>
        <taxon>Gammaproteobacteria</taxon>
        <taxon>Lysobacterales</taxon>
        <taxon>Lysobacteraceae</taxon>
        <taxon>Luteimonas</taxon>
    </lineage>
</organism>
<dbReference type="RefSeq" id="WP_386707272.1">
    <property type="nucleotide sequence ID" value="NZ_JBHRYF010000001.1"/>
</dbReference>
<dbReference type="Proteomes" id="UP001595724">
    <property type="component" value="Unassembled WGS sequence"/>
</dbReference>